<evidence type="ECO:0000313" key="2">
    <source>
        <dbReference type="Proteomes" id="UP000249661"/>
    </source>
</evidence>
<dbReference type="EMBL" id="KZ824990">
    <property type="protein sequence ID" value="RAH65798.1"/>
    <property type="molecule type" value="Genomic_DNA"/>
</dbReference>
<keyword evidence="2" id="KW-1185">Reference proteome</keyword>
<dbReference type="Proteomes" id="UP000249661">
    <property type="component" value="Unassembled WGS sequence"/>
</dbReference>
<organism evidence="1 2">
    <name type="scientific">Aspergillus aculeatinus CBS 121060</name>
    <dbReference type="NCBI Taxonomy" id="1448322"/>
    <lineage>
        <taxon>Eukaryota</taxon>
        <taxon>Fungi</taxon>
        <taxon>Dikarya</taxon>
        <taxon>Ascomycota</taxon>
        <taxon>Pezizomycotina</taxon>
        <taxon>Eurotiomycetes</taxon>
        <taxon>Eurotiomycetidae</taxon>
        <taxon>Eurotiales</taxon>
        <taxon>Aspergillaceae</taxon>
        <taxon>Aspergillus</taxon>
        <taxon>Aspergillus subgen. Circumdati</taxon>
    </lineage>
</organism>
<evidence type="ECO:0000313" key="1">
    <source>
        <dbReference type="EMBL" id="RAH65798.1"/>
    </source>
</evidence>
<protein>
    <submittedName>
        <fullName evidence="1">Uncharacterized protein</fullName>
    </submittedName>
</protein>
<name>A0ACD1GX71_9EURO</name>
<proteinExistence type="predicted"/>
<reference evidence="1" key="1">
    <citation type="submission" date="2018-02" db="EMBL/GenBank/DDBJ databases">
        <title>The genomes of Aspergillus section Nigri reveals drivers in fungal speciation.</title>
        <authorList>
            <consortium name="DOE Joint Genome Institute"/>
            <person name="Vesth T.C."/>
            <person name="Nybo J."/>
            <person name="Theobald S."/>
            <person name="Brandl J."/>
            <person name="Frisvad J.C."/>
            <person name="Nielsen K.F."/>
            <person name="Lyhne E.K."/>
            <person name="Kogle M.E."/>
            <person name="Kuo A."/>
            <person name="Riley R."/>
            <person name="Clum A."/>
            <person name="Nolan M."/>
            <person name="Lipzen A."/>
            <person name="Salamov A."/>
            <person name="Henrissat B."/>
            <person name="Wiebenga A."/>
            <person name="De vries R.P."/>
            <person name="Grigoriev I.V."/>
            <person name="Mortensen U.H."/>
            <person name="Andersen M.R."/>
            <person name="Baker S.E."/>
        </authorList>
    </citation>
    <scope>NUCLEOTIDE SEQUENCE</scope>
    <source>
        <strain evidence="1">CBS 121060</strain>
    </source>
</reference>
<sequence length="74" mass="8300">MGQAFLTILQAGLGIMAFYGKRQTQAYGKRSLPGMGIAFFYWVRSIAIASWDLIIMDVRDERDSASKIAINLRV</sequence>
<accession>A0ACD1GX71</accession>
<gene>
    <name evidence="1" type="ORF">BO66DRAFT_197686</name>
</gene>